<evidence type="ECO:0000313" key="2">
    <source>
        <dbReference type="EMBL" id="NHZ92018.1"/>
    </source>
</evidence>
<dbReference type="InterPro" id="IPR005186">
    <property type="entry name" value="FlaG"/>
</dbReference>
<dbReference type="SUPFAM" id="SSF160214">
    <property type="entry name" value="FlaG-like"/>
    <property type="match status" value="1"/>
</dbReference>
<keyword evidence="3" id="KW-1185">Reference proteome</keyword>
<dbReference type="RefSeq" id="WP_166880574.1">
    <property type="nucleotide sequence ID" value="NZ_WHJH01000038.1"/>
</dbReference>
<evidence type="ECO:0000313" key="3">
    <source>
        <dbReference type="Proteomes" id="UP000609726"/>
    </source>
</evidence>
<organism evidence="2 3">
    <name type="scientific">Massilia mucilaginosa</name>
    <dbReference type="NCBI Taxonomy" id="2609282"/>
    <lineage>
        <taxon>Bacteria</taxon>
        <taxon>Pseudomonadati</taxon>
        <taxon>Pseudomonadota</taxon>
        <taxon>Betaproteobacteria</taxon>
        <taxon>Burkholderiales</taxon>
        <taxon>Oxalobacteraceae</taxon>
        <taxon>Telluria group</taxon>
        <taxon>Massilia</taxon>
    </lineage>
</organism>
<sequence>MELRPLENTAGAPLPRPAAPAATAAGGAGAATSTTSVRTAALAATGKTDPAKEAAEPDPAEVSKVVGQINVAMQALSRNIEFSIDTDSKRTVVKIIDQTTKEVIRQMPSAEALEIGKALEKVQGLLISQVA</sequence>
<dbReference type="Pfam" id="PF03646">
    <property type="entry name" value="FlaG"/>
    <property type="match status" value="1"/>
</dbReference>
<accession>A0ABX0NYH7</accession>
<gene>
    <name evidence="2" type="ORF">F2P45_23860</name>
</gene>
<proteinExistence type="predicted"/>
<dbReference type="PANTHER" id="PTHR37166">
    <property type="entry name" value="PROTEIN FLAG"/>
    <property type="match status" value="1"/>
</dbReference>
<dbReference type="EMBL" id="WHJH01000038">
    <property type="protein sequence ID" value="NHZ92018.1"/>
    <property type="molecule type" value="Genomic_DNA"/>
</dbReference>
<dbReference type="PANTHER" id="PTHR37166:SF1">
    <property type="entry name" value="PROTEIN FLAG"/>
    <property type="match status" value="1"/>
</dbReference>
<evidence type="ECO:0008006" key="4">
    <source>
        <dbReference type="Google" id="ProtNLM"/>
    </source>
</evidence>
<protein>
    <recommendedName>
        <fullName evidence="4">Flagellar protein FlaG</fullName>
    </recommendedName>
</protein>
<reference evidence="2 3" key="1">
    <citation type="submission" date="2019-10" db="EMBL/GenBank/DDBJ databases">
        <title>Taxonomy of Antarctic Massilia spp.: description of Massilia rubra sp. nov., Massilia aquatica sp. nov., Massilia mucilaginosa sp. nov., Massilia frigida sp. nov. isolated from streams, lakes and regoliths.</title>
        <authorList>
            <person name="Holochova P."/>
            <person name="Sedlacek I."/>
            <person name="Kralova S."/>
            <person name="Maslanova I."/>
            <person name="Busse H.-J."/>
            <person name="Stankova E."/>
            <person name="Vrbovska V."/>
            <person name="Kovarovic V."/>
            <person name="Bartak M."/>
            <person name="Svec P."/>
            <person name="Pantucek R."/>
        </authorList>
    </citation>
    <scope>NUCLEOTIDE SEQUENCE [LARGE SCALE GENOMIC DNA]</scope>
    <source>
        <strain evidence="2 3">CCM 8733</strain>
    </source>
</reference>
<feature type="region of interest" description="Disordered" evidence="1">
    <location>
        <begin position="1"/>
        <end position="62"/>
    </location>
</feature>
<dbReference type="Proteomes" id="UP000609726">
    <property type="component" value="Unassembled WGS sequence"/>
</dbReference>
<name>A0ABX0NYH7_9BURK</name>
<comment type="caution">
    <text evidence="2">The sequence shown here is derived from an EMBL/GenBank/DDBJ whole genome shotgun (WGS) entry which is preliminary data.</text>
</comment>
<dbReference type="InterPro" id="IPR035924">
    <property type="entry name" value="FlaG-like_sf"/>
</dbReference>
<evidence type="ECO:0000256" key="1">
    <source>
        <dbReference type="SAM" id="MobiDB-lite"/>
    </source>
</evidence>
<dbReference type="Gene3D" id="3.30.160.170">
    <property type="entry name" value="FlaG-like"/>
    <property type="match status" value="1"/>
</dbReference>
<feature type="compositionally biased region" description="Low complexity" evidence="1">
    <location>
        <begin position="9"/>
        <end position="45"/>
    </location>
</feature>